<evidence type="ECO:0000256" key="1">
    <source>
        <dbReference type="ARBA" id="ARBA00022448"/>
    </source>
</evidence>
<dbReference type="GO" id="GO:0005524">
    <property type="term" value="F:ATP binding"/>
    <property type="evidence" value="ECO:0007669"/>
    <property type="project" value="UniProtKB-KW"/>
</dbReference>
<dbReference type="Pfam" id="PF00005">
    <property type="entry name" value="ABC_tran"/>
    <property type="match status" value="1"/>
</dbReference>
<dbReference type="InterPro" id="IPR017871">
    <property type="entry name" value="ABC_transporter-like_CS"/>
</dbReference>
<comment type="function">
    <text evidence="5">Part of the ABC transporter complex HmuTUV involved in hemin import. Responsible for energy coupling to the transport system.</text>
</comment>
<evidence type="ECO:0000256" key="2">
    <source>
        <dbReference type="ARBA" id="ARBA00022741"/>
    </source>
</evidence>
<keyword evidence="3 7" id="KW-0067">ATP-binding</keyword>
<dbReference type="RefSeq" id="WP_024495166.1">
    <property type="nucleotide sequence ID" value="NZ_AWGA01000006.1"/>
</dbReference>
<dbReference type="GO" id="GO:0016887">
    <property type="term" value="F:ATP hydrolysis activity"/>
    <property type="evidence" value="ECO:0007669"/>
    <property type="project" value="InterPro"/>
</dbReference>
<dbReference type="PANTHER" id="PTHR42794:SF1">
    <property type="entry name" value="HEMIN IMPORT ATP-BINDING PROTEIN HMUV"/>
    <property type="match status" value="1"/>
</dbReference>
<dbReference type="SMART" id="SM00382">
    <property type="entry name" value="AAA"/>
    <property type="match status" value="1"/>
</dbReference>
<dbReference type="AlphaFoldDB" id="A0AB94IF59"/>
<feature type="domain" description="ABC transporter" evidence="6">
    <location>
        <begin position="2"/>
        <end position="238"/>
    </location>
</feature>
<reference evidence="7 8" key="1">
    <citation type="journal article" date="2014" name="Appl. Environ. Microbiol.">
        <title>Genomic features of a bumble bee symbiont reflect its host environment.</title>
        <authorList>
            <person name="Martinson V.G."/>
            <person name="Magoc T."/>
            <person name="Koch H."/>
            <person name="Salzberg S.L."/>
            <person name="Moran N.A."/>
        </authorList>
    </citation>
    <scope>NUCLEOTIDE SEQUENCE [LARGE SCALE GENOMIC DNA]</scope>
    <source>
        <strain evidence="7 8">Bimp</strain>
    </source>
</reference>
<evidence type="ECO:0000256" key="3">
    <source>
        <dbReference type="ARBA" id="ARBA00022840"/>
    </source>
</evidence>
<keyword evidence="4" id="KW-1278">Translocase</keyword>
<evidence type="ECO:0000256" key="5">
    <source>
        <dbReference type="ARBA" id="ARBA00037066"/>
    </source>
</evidence>
<dbReference type="InterPro" id="IPR027417">
    <property type="entry name" value="P-loop_NTPase"/>
</dbReference>
<dbReference type="PROSITE" id="PS50893">
    <property type="entry name" value="ABC_TRANSPORTER_2"/>
    <property type="match status" value="1"/>
</dbReference>
<evidence type="ECO:0000256" key="4">
    <source>
        <dbReference type="ARBA" id="ARBA00022967"/>
    </source>
</evidence>
<keyword evidence="1" id="KW-0813">Transport</keyword>
<evidence type="ECO:0000313" key="8">
    <source>
        <dbReference type="Proteomes" id="UP000506160"/>
    </source>
</evidence>
<dbReference type="Proteomes" id="UP000506160">
    <property type="component" value="Unassembled WGS sequence"/>
</dbReference>
<comment type="caution">
    <text evidence="7">The sequence shown here is derived from an EMBL/GenBank/DDBJ whole genome shotgun (WGS) entry which is preliminary data.</text>
</comment>
<proteinExistence type="predicted"/>
<dbReference type="NCBIfam" id="NF010068">
    <property type="entry name" value="PRK13548.1"/>
    <property type="match status" value="1"/>
</dbReference>
<keyword evidence="8" id="KW-1185">Reference proteome</keyword>
<dbReference type="InterPro" id="IPR003439">
    <property type="entry name" value="ABC_transporter-like_ATP-bd"/>
</dbReference>
<evidence type="ECO:0000259" key="6">
    <source>
        <dbReference type="PROSITE" id="PS50893"/>
    </source>
</evidence>
<dbReference type="CDD" id="cd03214">
    <property type="entry name" value="ABC_Iron-Siderophores_B12_Hemin"/>
    <property type="match status" value="1"/>
</dbReference>
<dbReference type="PANTHER" id="PTHR42794">
    <property type="entry name" value="HEMIN IMPORT ATP-BINDING PROTEIN HMUV"/>
    <property type="match status" value="1"/>
</dbReference>
<evidence type="ECO:0000313" key="7">
    <source>
        <dbReference type="EMBL" id="TEA28147.1"/>
    </source>
</evidence>
<dbReference type="InterPro" id="IPR003593">
    <property type="entry name" value="AAA+_ATPase"/>
</dbReference>
<accession>A0AB94IF59</accession>
<dbReference type="EMBL" id="AWGA01000006">
    <property type="protein sequence ID" value="TEA28147.1"/>
    <property type="molecule type" value="Genomic_DNA"/>
</dbReference>
<dbReference type="Gene3D" id="3.40.50.300">
    <property type="entry name" value="P-loop containing nucleotide triphosphate hydrolases"/>
    <property type="match status" value="1"/>
</dbReference>
<dbReference type="SUPFAM" id="SSF52540">
    <property type="entry name" value="P-loop containing nucleoside triphosphate hydrolases"/>
    <property type="match status" value="1"/>
</dbReference>
<sequence length="256" mass="28935">MLTAIDLCYQIGSQPLIKQVNLDIQPNQLNIIIGANGAGKSTLLRLLTGFLTPTQGECIFLGKPLAKWDQNALAKKRTVMRQHCQINFAFTAKEVIAMGRAPHGKTYFHQALDTVIEQTHCQYLLHKDYRSLSGGEQQRVQLARVLAQLWQPQPSPRLLFLDEPTSALDLYHQQQMLRLLRDLTHQQSISICCILHDLNLAALYADRILLLSNGQLIAQGSPNQVLTQHSLMSWYQADLVVRSHPHYALPQVSLMR</sequence>
<keyword evidence="2" id="KW-0547">Nucleotide-binding</keyword>
<protein>
    <submittedName>
        <fullName evidence="7">Heme ABC transporter ATP-binding protein</fullName>
    </submittedName>
</protein>
<name>A0AB94IF59_9GAMM</name>
<dbReference type="PROSITE" id="PS00211">
    <property type="entry name" value="ABC_TRANSPORTER_1"/>
    <property type="match status" value="1"/>
</dbReference>
<gene>
    <name evidence="7" type="ORF">O970_00125</name>
</gene>
<organism evidence="7 8">
    <name type="scientific">Candidatus Schmidhempelia bombi str. Bimp</name>
    <dbReference type="NCBI Taxonomy" id="1387197"/>
    <lineage>
        <taxon>Bacteria</taxon>
        <taxon>Pseudomonadati</taxon>
        <taxon>Pseudomonadota</taxon>
        <taxon>Gammaproteobacteria</taxon>
        <taxon>Orbales</taxon>
        <taxon>Orbaceae</taxon>
        <taxon>Candidatus Schmidhempelia</taxon>
    </lineage>
</organism>